<protein>
    <submittedName>
        <fullName evidence="7">Putative Ni/Fe-hydrogenase 2 b-type cytochrome subunit</fullName>
    </submittedName>
</protein>
<dbReference type="OrthoDB" id="104998at2"/>
<dbReference type="InterPro" id="IPR051817">
    <property type="entry name" value="FDH_cytochrome_b556_subunit"/>
</dbReference>
<proteinExistence type="predicted"/>
<keyword evidence="2" id="KW-1003">Cell membrane</keyword>
<feature type="transmembrane region" description="Helical" evidence="6">
    <location>
        <begin position="313"/>
        <end position="333"/>
    </location>
</feature>
<dbReference type="eggNOG" id="COG5557">
    <property type="taxonomic scope" value="Bacteria"/>
</dbReference>
<dbReference type="PANTHER" id="PTHR30074:SF4">
    <property type="entry name" value="NI_FE-HYDROGENASE 2 B-TYPE CYTOCHROME SUBUNIT-RELATED"/>
    <property type="match status" value="1"/>
</dbReference>
<keyword evidence="8" id="KW-1185">Reference proteome</keyword>
<keyword evidence="3 6" id="KW-0812">Transmembrane</keyword>
<sequence>MSNAARPVGGKLISASILFFTPLAIICLALIVKRLFLGIGSVTSLNGGYPWGLWIAFDLLVGTGFACGGWALAWAVYIFNKGQYHGLVRPALLASLFGYSLGGLSITIDMGRYWHLPYFYLPGQFNTNSVLFETAVCMTIYICVVTLEFAPVWLGFFGFKKLFKKLDKIMFFVIALGALLPMMHQSSMGSLMIAAGHKVHPAWQSYECLPIFSLLTAFIMGFSIVIFEGSLVKASLAHQAPDERHLFSRLTRVAAILIALFLVIRFGELIYHHKLHYVLGLFKFEAWMFWAEVWLMTLPLLTLFLGERLSDGRWLFISALSMLLGAALWRLDYSMIMYNPGNGYKYFPSAEELLISIGFVSIEVCAYILIVRLFPVLPVLKEAKHETSEKIIAEKAALSENLAQKTISGEKA</sequence>
<feature type="transmembrane region" description="Helical" evidence="6">
    <location>
        <begin position="169"/>
        <end position="197"/>
    </location>
</feature>
<gene>
    <name evidence="7" type="ORF">HMPREF1052_0465</name>
</gene>
<feature type="transmembrane region" description="Helical" evidence="6">
    <location>
        <begin position="250"/>
        <end position="267"/>
    </location>
</feature>
<reference evidence="7 8" key="1">
    <citation type="submission" date="2012-03" db="EMBL/GenBank/DDBJ databases">
        <authorList>
            <person name="Harkins D.M."/>
            <person name="Madupu R."/>
            <person name="Durkin A.S."/>
            <person name="Torralba M."/>
            <person name="Methe B."/>
            <person name="Sutton G.G."/>
            <person name="Nelson K.E."/>
        </authorList>
    </citation>
    <scope>NUCLEOTIDE SEQUENCE [LARGE SCALE GENOMIC DNA]</scope>
    <source>
        <strain evidence="7 8">CCUG 2042</strain>
    </source>
</reference>
<dbReference type="AlphaFoldDB" id="I3DBI8"/>
<dbReference type="Proteomes" id="UP000006457">
    <property type="component" value="Unassembled WGS sequence"/>
</dbReference>
<dbReference type="EMBL" id="AJSX01000033">
    <property type="protein sequence ID" value="EIJ69081.1"/>
    <property type="molecule type" value="Genomic_DNA"/>
</dbReference>
<keyword evidence="4 6" id="KW-1133">Transmembrane helix</keyword>
<feature type="transmembrane region" description="Helical" evidence="6">
    <location>
        <begin position="353"/>
        <end position="374"/>
    </location>
</feature>
<feature type="transmembrane region" description="Helical" evidence="6">
    <location>
        <begin position="130"/>
        <end position="157"/>
    </location>
</feature>
<dbReference type="NCBIfam" id="NF008133">
    <property type="entry name" value="PRK10881.1"/>
    <property type="match status" value="1"/>
</dbReference>
<feature type="transmembrane region" description="Helical" evidence="6">
    <location>
        <begin position="12"/>
        <end position="31"/>
    </location>
</feature>
<evidence type="ECO:0000256" key="1">
    <source>
        <dbReference type="ARBA" id="ARBA00004651"/>
    </source>
</evidence>
<name>I3DBI8_9PAST</name>
<evidence type="ECO:0000256" key="3">
    <source>
        <dbReference type="ARBA" id="ARBA00022692"/>
    </source>
</evidence>
<evidence type="ECO:0000313" key="7">
    <source>
        <dbReference type="EMBL" id="EIJ69081.1"/>
    </source>
</evidence>
<feature type="transmembrane region" description="Helical" evidence="6">
    <location>
        <begin position="51"/>
        <end position="79"/>
    </location>
</feature>
<accession>I3DBI8</accession>
<feature type="transmembrane region" description="Helical" evidence="6">
    <location>
        <begin position="91"/>
        <end position="110"/>
    </location>
</feature>
<feature type="transmembrane region" description="Helical" evidence="6">
    <location>
        <begin position="287"/>
        <end position="306"/>
    </location>
</feature>
<evidence type="ECO:0000256" key="4">
    <source>
        <dbReference type="ARBA" id="ARBA00022989"/>
    </source>
</evidence>
<dbReference type="PATRIC" id="fig|1095749.3.peg.1401"/>
<feature type="transmembrane region" description="Helical" evidence="6">
    <location>
        <begin position="209"/>
        <end position="229"/>
    </location>
</feature>
<comment type="caution">
    <text evidence="7">The sequence shown here is derived from an EMBL/GenBank/DDBJ whole genome shotgun (WGS) entry which is preliminary data.</text>
</comment>
<evidence type="ECO:0000256" key="6">
    <source>
        <dbReference type="SAM" id="Phobius"/>
    </source>
</evidence>
<dbReference type="GO" id="GO:0009061">
    <property type="term" value="P:anaerobic respiration"/>
    <property type="evidence" value="ECO:0007669"/>
    <property type="project" value="TreeGrafter"/>
</dbReference>
<dbReference type="GO" id="GO:0005886">
    <property type="term" value="C:plasma membrane"/>
    <property type="evidence" value="ECO:0007669"/>
    <property type="project" value="UniProtKB-SubCell"/>
</dbReference>
<evidence type="ECO:0000256" key="2">
    <source>
        <dbReference type="ARBA" id="ARBA00022475"/>
    </source>
</evidence>
<organism evidence="7 8">
    <name type="scientific">Pasteurella bettyae CCUG 2042</name>
    <dbReference type="NCBI Taxonomy" id="1095749"/>
    <lineage>
        <taxon>Bacteria</taxon>
        <taxon>Pseudomonadati</taxon>
        <taxon>Pseudomonadota</taxon>
        <taxon>Gammaproteobacteria</taxon>
        <taxon>Pasteurellales</taxon>
        <taxon>Pasteurellaceae</taxon>
        <taxon>Pasteurella</taxon>
    </lineage>
</organism>
<evidence type="ECO:0000313" key="8">
    <source>
        <dbReference type="Proteomes" id="UP000006457"/>
    </source>
</evidence>
<evidence type="ECO:0000256" key="5">
    <source>
        <dbReference type="ARBA" id="ARBA00023136"/>
    </source>
</evidence>
<comment type="subcellular location">
    <subcellularLocation>
        <location evidence="1">Cell membrane</location>
        <topology evidence="1">Multi-pass membrane protein</topology>
    </subcellularLocation>
</comment>
<keyword evidence="5 6" id="KW-0472">Membrane</keyword>
<dbReference type="PANTHER" id="PTHR30074">
    <property type="entry name" value="FORMATE DEHYDROGENASE, NITRATE-INDUCIBLE, CYTOCHROME B556 FDN SUBUNIT"/>
    <property type="match status" value="1"/>
</dbReference>
<dbReference type="RefSeq" id="WP_005760829.1">
    <property type="nucleotide sequence ID" value="NZ_AJSX01000033.1"/>
</dbReference>